<protein>
    <submittedName>
        <fullName evidence="1">Uncharacterized protein</fullName>
    </submittedName>
</protein>
<name>A0A0E9U2B7_ANGAN</name>
<sequence>MSLPEYELPQEC</sequence>
<reference evidence="1" key="2">
    <citation type="journal article" date="2015" name="Fish Shellfish Immunol.">
        <title>Early steps in the European eel (Anguilla anguilla)-Vibrio vulnificus interaction in the gills: Role of the RtxA13 toxin.</title>
        <authorList>
            <person name="Callol A."/>
            <person name="Pajuelo D."/>
            <person name="Ebbesson L."/>
            <person name="Teles M."/>
            <person name="MacKenzie S."/>
            <person name="Amaro C."/>
        </authorList>
    </citation>
    <scope>NUCLEOTIDE SEQUENCE</scope>
</reference>
<dbReference type="EMBL" id="GBXM01048523">
    <property type="protein sequence ID" value="JAH60054.1"/>
    <property type="molecule type" value="Transcribed_RNA"/>
</dbReference>
<organism evidence="1">
    <name type="scientific">Anguilla anguilla</name>
    <name type="common">European freshwater eel</name>
    <name type="synonym">Muraena anguilla</name>
    <dbReference type="NCBI Taxonomy" id="7936"/>
    <lineage>
        <taxon>Eukaryota</taxon>
        <taxon>Metazoa</taxon>
        <taxon>Chordata</taxon>
        <taxon>Craniata</taxon>
        <taxon>Vertebrata</taxon>
        <taxon>Euteleostomi</taxon>
        <taxon>Actinopterygii</taxon>
        <taxon>Neopterygii</taxon>
        <taxon>Teleostei</taxon>
        <taxon>Anguilliformes</taxon>
        <taxon>Anguillidae</taxon>
        <taxon>Anguilla</taxon>
    </lineage>
</organism>
<reference evidence="1" key="1">
    <citation type="submission" date="2014-11" db="EMBL/GenBank/DDBJ databases">
        <authorList>
            <person name="Amaro Gonzalez C."/>
        </authorList>
    </citation>
    <scope>NUCLEOTIDE SEQUENCE</scope>
</reference>
<evidence type="ECO:0000313" key="1">
    <source>
        <dbReference type="EMBL" id="JAH60054.1"/>
    </source>
</evidence>
<proteinExistence type="predicted"/>
<accession>A0A0E9U2B7</accession>